<evidence type="ECO:0000256" key="1">
    <source>
        <dbReference type="ARBA" id="ARBA00022801"/>
    </source>
</evidence>
<dbReference type="Pfam" id="PF08450">
    <property type="entry name" value="SGL"/>
    <property type="match status" value="1"/>
</dbReference>
<dbReference type="Proteomes" id="UP000023541">
    <property type="component" value="Unassembled WGS sequence"/>
</dbReference>
<keyword evidence="1" id="KW-0378">Hydrolase</keyword>
<dbReference type="SUPFAM" id="SSF63829">
    <property type="entry name" value="Calcium-dependent phosphotriesterase"/>
    <property type="match status" value="1"/>
</dbReference>
<dbReference type="Gene3D" id="3.10.180.10">
    <property type="entry name" value="2,3-Dihydroxybiphenyl 1,2-Dioxygenase, domain 1"/>
    <property type="match status" value="1"/>
</dbReference>
<dbReference type="SUPFAM" id="SSF54593">
    <property type="entry name" value="Glyoxalase/Bleomycin resistance protein/Dihydroxybiphenyl dioxygenase"/>
    <property type="match status" value="1"/>
</dbReference>
<proteinExistence type="predicted"/>
<reference evidence="3 4" key="1">
    <citation type="submission" date="2014-04" db="EMBL/GenBank/DDBJ databases">
        <title>Aquimarina sp. 22II-S11-z7 Genome Sequencing.</title>
        <authorList>
            <person name="Lai Q."/>
        </authorList>
    </citation>
    <scope>NUCLEOTIDE SEQUENCE [LARGE SCALE GENOMIC DNA]</scope>
    <source>
        <strain evidence="3 4">22II-S11-z7</strain>
    </source>
</reference>
<dbReference type="GO" id="GO:0016787">
    <property type="term" value="F:hydrolase activity"/>
    <property type="evidence" value="ECO:0007669"/>
    <property type="project" value="UniProtKB-KW"/>
</dbReference>
<protein>
    <recommendedName>
        <fullName evidence="2">VOC domain-containing protein</fullName>
    </recommendedName>
</protein>
<accession>A0A023BXE6</accession>
<dbReference type="EMBL" id="AQRA01000003">
    <property type="protein sequence ID" value="EZH74609.1"/>
    <property type="molecule type" value="Genomic_DNA"/>
</dbReference>
<organism evidence="3 4">
    <name type="scientific">Aquimarina atlantica</name>
    <dbReference type="NCBI Taxonomy" id="1317122"/>
    <lineage>
        <taxon>Bacteria</taxon>
        <taxon>Pseudomonadati</taxon>
        <taxon>Bacteroidota</taxon>
        <taxon>Flavobacteriia</taxon>
        <taxon>Flavobacteriales</taxon>
        <taxon>Flavobacteriaceae</taxon>
        <taxon>Aquimarina</taxon>
    </lineage>
</organism>
<dbReference type="AlphaFoldDB" id="A0A023BXE6"/>
<feature type="domain" description="VOC" evidence="2">
    <location>
        <begin position="7"/>
        <end position="139"/>
    </location>
</feature>
<name>A0A023BXE6_9FLAO</name>
<dbReference type="InterPro" id="IPR029068">
    <property type="entry name" value="Glyas_Bleomycin-R_OHBP_Dase"/>
</dbReference>
<dbReference type="PROSITE" id="PS51819">
    <property type="entry name" value="VOC"/>
    <property type="match status" value="1"/>
</dbReference>
<dbReference type="InterPro" id="IPR037523">
    <property type="entry name" value="VOC_core"/>
</dbReference>
<dbReference type="InterPro" id="IPR011042">
    <property type="entry name" value="6-blade_b-propeller_TolB-like"/>
</dbReference>
<evidence type="ECO:0000313" key="4">
    <source>
        <dbReference type="Proteomes" id="UP000023541"/>
    </source>
</evidence>
<dbReference type="PANTHER" id="PTHR47572">
    <property type="entry name" value="LIPOPROTEIN-RELATED"/>
    <property type="match status" value="1"/>
</dbReference>
<comment type="caution">
    <text evidence="3">The sequence shown here is derived from an EMBL/GenBank/DDBJ whole genome shotgun (WGS) entry which is preliminary data.</text>
</comment>
<dbReference type="Pfam" id="PF00903">
    <property type="entry name" value="Glyoxalase"/>
    <property type="match status" value="1"/>
</dbReference>
<keyword evidence="4" id="KW-1185">Reference proteome</keyword>
<dbReference type="PANTHER" id="PTHR47572:SF4">
    <property type="entry name" value="LACTONASE DRP35"/>
    <property type="match status" value="1"/>
</dbReference>
<dbReference type="InterPro" id="IPR013658">
    <property type="entry name" value="SGL"/>
</dbReference>
<dbReference type="InterPro" id="IPR051262">
    <property type="entry name" value="SMP-30/CGR1_Lactonase"/>
</dbReference>
<evidence type="ECO:0000313" key="3">
    <source>
        <dbReference type="EMBL" id="EZH74609.1"/>
    </source>
</evidence>
<dbReference type="InterPro" id="IPR004360">
    <property type="entry name" value="Glyas_Fos-R_dOase_dom"/>
</dbReference>
<dbReference type="STRING" id="1317122.ATO12_12650"/>
<dbReference type="eggNOG" id="COG3386">
    <property type="taxonomic scope" value="Bacteria"/>
</dbReference>
<evidence type="ECO:0000259" key="2">
    <source>
        <dbReference type="PROSITE" id="PS51819"/>
    </source>
</evidence>
<dbReference type="Gene3D" id="2.120.10.30">
    <property type="entry name" value="TolB, C-terminal domain"/>
    <property type="match status" value="1"/>
</dbReference>
<gene>
    <name evidence="3" type="ORF">ATO12_12650</name>
</gene>
<sequence>MSGQEIKPMGAAIVVNDIDKATDWYKKVFQVEVSNEMNFPEYDSLQIKILKNDAFQLELLQKKTAFSIKKFIPNYSVNNQPLLGIYKMVFKTSELEKLHLRLQKLDVNIILGLTSDEPNRLDYFIISDPDGNIIQFIEPKVEVLTLDIDKTTIPEGIVIHPETEEIFISSIHLDRITKSDENGENSSIILSNENCGYTIGVGMEIYKNQLYALGSFNRKKISKLFIKNLNDTIVQCISLKNGKPSYFNDLAVDDNGNAYITDTDSHHIYRYDVQRNEITTFLANKQIQYPNGITISPDNTKLFIDSYSHGIRIVDIKTKKILNQIHQPTAKRGIDGLKYYNGDLYAIVNGGKNRTKHGLYKISVSEKEDDILNVEPVLVNHPKMDIPTTVSIRNKTVYILANSQLLNLNQDKNVIIDPDKLHSVVVIKVKLD</sequence>
<dbReference type="CDD" id="cd06587">
    <property type="entry name" value="VOC"/>
    <property type="match status" value="1"/>
</dbReference>